<comment type="caution">
    <text evidence="2">The sequence shown here is derived from an EMBL/GenBank/DDBJ whole genome shotgun (WGS) entry which is preliminary data.</text>
</comment>
<name>M0MXL6_HALMO</name>
<feature type="transmembrane region" description="Helical" evidence="1">
    <location>
        <begin position="29"/>
        <end position="47"/>
    </location>
</feature>
<feature type="transmembrane region" description="Helical" evidence="1">
    <location>
        <begin position="54"/>
        <end position="73"/>
    </location>
</feature>
<dbReference type="AlphaFoldDB" id="M0MXL6"/>
<accession>M0MXL6</accession>
<dbReference type="PATRIC" id="fig|931277.6.peg.266"/>
<keyword evidence="1" id="KW-1133">Transmembrane helix</keyword>
<sequence length="100" mass="10719">MALLGALVSAVIHLYLAPSILAFSQTSGILFYLNGVGWLAGILVFVSRFWRREFYLVAAAYAIITVIAFFVMSGDLSGLALPSKAAEIVVAAVSLYLYPS</sequence>
<dbReference type="InterPro" id="IPR055898">
    <property type="entry name" value="DUF7475"/>
</dbReference>
<evidence type="ECO:0000313" key="3">
    <source>
        <dbReference type="Proteomes" id="UP000011568"/>
    </source>
</evidence>
<keyword evidence="1" id="KW-0472">Membrane</keyword>
<dbReference type="Proteomes" id="UP000011568">
    <property type="component" value="Unassembled WGS sequence"/>
</dbReference>
<keyword evidence="1" id="KW-0812">Transmembrane</keyword>
<dbReference type="EMBL" id="AOMC01000025">
    <property type="protein sequence ID" value="EMA50472.1"/>
    <property type="molecule type" value="Genomic_DNA"/>
</dbReference>
<keyword evidence="3" id="KW-1185">Reference proteome</keyword>
<evidence type="ECO:0000313" key="2">
    <source>
        <dbReference type="EMBL" id="EMA50472.1"/>
    </source>
</evidence>
<proteinExistence type="predicted"/>
<dbReference type="Pfam" id="PF24287">
    <property type="entry name" value="DUF7475"/>
    <property type="match status" value="1"/>
</dbReference>
<evidence type="ECO:0000256" key="1">
    <source>
        <dbReference type="SAM" id="Phobius"/>
    </source>
</evidence>
<protein>
    <submittedName>
        <fullName evidence="2">Uncharacterized protein</fullName>
    </submittedName>
</protein>
<reference evidence="2 3" key="1">
    <citation type="journal article" date="2014" name="PLoS Genet.">
        <title>Phylogenetically driven sequencing of extremely halophilic archaea reveals strategies for static and dynamic osmo-response.</title>
        <authorList>
            <person name="Becker E.A."/>
            <person name="Seitzer P.M."/>
            <person name="Tritt A."/>
            <person name="Larsen D."/>
            <person name="Krusor M."/>
            <person name="Yao A.I."/>
            <person name="Wu D."/>
            <person name="Madern D."/>
            <person name="Eisen J.A."/>
            <person name="Darling A.E."/>
            <person name="Facciotti M.T."/>
        </authorList>
    </citation>
    <scope>NUCLEOTIDE SEQUENCE [LARGE SCALE GENOMIC DNA]</scope>
    <source>
        <strain evidence="2 3">DSM 1307</strain>
    </source>
</reference>
<gene>
    <name evidence="2" type="ORF">C448_01404</name>
</gene>
<dbReference type="eggNOG" id="arCOG04803">
    <property type="taxonomic scope" value="Archaea"/>
</dbReference>
<organism evidence="2 3">
    <name type="scientific">Halococcus morrhuae DSM 1307</name>
    <dbReference type="NCBI Taxonomy" id="931277"/>
    <lineage>
        <taxon>Archaea</taxon>
        <taxon>Methanobacteriati</taxon>
        <taxon>Methanobacteriota</taxon>
        <taxon>Stenosarchaea group</taxon>
        <taxon>Halobacteria</taxon>
        <taxon>Halobacteriales</taxon>
        <taxon>Halococcaceae</taxon>
        <taxon>Halococcus</taxon>
    </lineage>
</organism>
<dbReference type="STRING" id="931277.C448_01404"/>